<evidence type="ECO:0000256" key="19">
    <source>
        <dbReference type="PIRSR" id="PIRSR000732-2"/>
    </source>
</evidence>
<dbReference type="InterPro" id="IPR036637">
    <property type="entry name" value="Phosphohistidine_dom_sf"/>
</dbReference>
<dbReference type="EC" id="2.7.3.9" evidence="6 17"/>
<dbReference type="InterPro" id="IPR000121">
    <property type="entry name" value="PEP_util_C"/>
</dbReference>
<feature type="binding site" evidence="20">
    <location>
        <position position="449"/>
    </location>
    <ligand>
        <name>Mg(2+)</name>
        <dbReference type="ChEBI" id="CHEBI:18420"/>
    </ligand>
</feature>
<evidence type="ECO:0000256" key="20">
    <source>
        <dbReference type="PIRSR" id="PIRSR000732-3"/>
    </source>
</evidence>
<organism evidence="24 25">
    <name type="scientific">Neoasaia chiangmaiensis</name>
    <dbReference type="NCBI Taxonomy" id="320497"/>
    <lineage>
        <taxon>Bacteria</taxon>
        <taxon>Pseudomonadati</taxon>
        <taxon>Pseudomonadota</taxon>
        <taxon>Alphaproteobacteria</taxon>
        <taxon>Acetobacterales</taxon>
        <taxon>Acetobacteraceae</taxon>
        <taxon>Neoasaia</taxon>
    </lineage>
</organism>
<dbReference type="GO" id="GO:0016301">
    <property type="term" value="F:kinase activity"/>
    <property type="evidence" value="ECO:0007669"/>
    <property type="project" value="UniProtKB-KW"/>
</dbReference>
<dbReference type="EMBL" id="CP014691">
    <property type="protein sequence ID" value="AQS87778.1"/>
    <property type="molecule type" value="Genomic_DNA"/>
</dbReference>
<name>A0A1U9KPS5_9PROT</name>
<feature type="domain" description="PEP-utilising enzyme mobile" evidence="21">
    <location>
        <begin position="164"/>
        <end position="236"/>
    </location>
</feature>
<keyword evidence="11 17" id="KW-0808">Transferase</keyword>
<feature type="binding site" evidence="19">
    <location>
        <position position="483"/>
    </location>
    <ligand>
        <name>phosphoenolpyruvate</name>
        <dbReference type="ChEBI" id="CHEBI:58702"/>
    </ligand>
</feature>
<dbReference type="Gene3D" id="1.10.274.10">
    <property type="entry name" value="PtsI, HPr-binding domain"/>
    <property type="match status" value="1"/>
</dbReference>
<dbReference type="Gene3D" id="3.20.20.60">
    <property type="entry name" value="Phosphoenolpyruvate-binding domains"/>
    <property type="match status" value="1"/>
</dbReference>
<dbReference type="NCBIfam" id="TIGR01417">
    <property type="entry name" value="PTS_I_fam"/>
    <property type="match status" value="1"/>
</dbReference>
<dbReference type="InterPro" id="IPR036618">
    <property type="entry name" value="PtsI_HPr-bd_sf"/>
</dbReference>
<evidence type="ECO:0000256" key="3">
    <source>
        <dbReference type="ARBA" id="ARBA00002728"/>
    </source>
</evidence>
<feature type="domain" description="Phosphotransferase system enzyme I N-terminal" evidence="23">
    <location>
        <begin position="5"/>
        <end position="118"/>
    </location>
</feature>
<dbReference type="InterPro" id="IPR008731">
    <property type="entry name" value="PTS_EIN"/>
</dbReference>
<evidence type="ECO:0000259" key="23">
    <source>
        <dbReference type="Pfam" id="PF05524"/>
    </source>
</evidence>
<evidence type="ECO:0000256" key="11">
    <source>
        <dbReference type="ARBA" id="ARBA00022679"/>
    </source>
</evidence>
<sequence>MRRLHGRSVSAGIVIANVALVQERPLPTIGNACSADTPESELARLDNAITQTQRQITKLRTKLEALPEEGREEIGALLDVYERMLGHSRLIRTARARIAKDRLTAEAAVQQESETLAALAGPKPNTPEEEREAAARRAGEFREIARRLLRNLTGVSFRAFSNLPVGCILAAEQLRPADAALIDPTRIAAVLSEGGGATDHTAIMLRALNVPAVLAVTDLTSAVQDGDLLIVDGARGEIVVNPDPATLAEAQAAMAAEAQERKGISRLRRLPARLTGGEDIELLANVELPAELPLLRRNGAQGIGLLRSEFLFDEDREWPDEMAQYAVYAGIVRGMDGLPTTIRVLDWGGEKGLERLRMLGYAAAEDGGNPALGMRGLRLLLHHPEILLTQFSAILRASMDGPVRVLLPMVTATNEIVTARELFEKAARRLRRKGVKLPSRLPPLGIMVETPAAAMTADALVQHADFLAIGTNDLTMYTLAVDRAMTMDSDLYSPLHPAVLRLIATTVNAALRGHRPVCVCGELAADPHAVALLIGMGLRSFSMTASALPPVKKLIRALSLEECDTLRRQAMLADDPPNLRAVVRNFRG</sequence>
<dbReference type="GO" id="GO:0008965">
    <property type="term" value="F:phosphoenolpyruvate-protein phosphotransferase activity"/>
    <property type="evidence" value="ECO:0007669"/>
    <property type="project" value="UniProtKB-EC"/>
</dbReference>
<keyword evidence="9 17" id="KW-0963">Cytoplasm</keyword>
<evidence type="ECO:0000259" key="22">
    <source>
        <dbReference type="Pfam" id="PF02896"/>
    </source>
</evidence>
<keyword evidence="8 17" id="KW-0813">Transport</keyword>
<dbReference type="InterPro" id="IPR006318">
    <property type="entry name" value="PTS_EI-like"/>
</dbReference>
<keyword evidence="12 17" id="KW-0598">Phosphotransferase system</keyword>
<dbReference type="PANTHER" id="PTHR46244">
    <property type="entry name" value="PHOSPHOENOLPYRUVATE-PROTEIN PHOSPHOTRANSFERASE"/>
    <property type="match status" value="1"/>
</dbReference>
<feature type="domain" description="PEP-utilising enzyme C-terminal" evidence="22">
    <location>
        <begin position="264"/>
        <end position="558"/>
    </location>
</feature>
<reference evidence="24 25" key="1">
    <citation type="submission" date="2016-03" db="EMBL/GenBank/DDBJ databases">
        <title>Acetic acid bacteria sequencing.</title>
        <authorList>
            <person name="Brandt J."/>
            <person name="Jakob F."/>
            <person name="Vogel R.F."/>
        </authorList>
    </citation>
    <scope>NUCLEOTIDE SEQUENCE [LARGE SCALE GENOMIC DNA]</scope>
    <source>
        <strain evidence="24 25">NBRC 101099</strain>
    </source>
</reference>
<evidence type="ECO:0000256" key="6">
    <source>
        <dbReference type="ARBA" id="ARBA00012232"/>
    </source>
</evidence>
<evidence type="ECO:0000256" key="14">
    <source>
        <dbReference type="ARBA" id="ARBA00022777"/>
    </source>
</evidence>
<comment type="similarity">
    <text evidence="5 17">Belongs to the PEP-utilizing enzyme family.</text>
</comment>
<dbReference type="SUPFAM" id="SSF47831">
    <property type="entry name" value="Enzyme I of the PEP:sugar phosphotransferase system HPr-binding (sub)domain"/>
    <property type="match status" value="1"/>
</dbReference>
<dbReference type="Gene3D" id="3.50.30.10">
    <property type="entry name" value="Phosphohistidine domain"/>
    <property type="match status" value="1"/>
</dbReference>
<evidence type="ECO:0000259" key="21">
    <source>
        <dbReference type="Pfam" id="PF00391"/>
    </source>
</evidence>
<feature type="active site" description="Proton donor" evidence="18">
    <location>
        <position position="520"/>
    </location>
</feature>
<feature type="binding site" evidence="19">
    <location>
        <position position="307"/>
    </location>
    <ligand>
        <name>phosphoenolpyruvate</name>
        <dbReference type="ChEBI" id="CHEBI:58702"/>
    </ligand>
</feature>
<dbReference type="PANTHER" id="PTHR46244:SF3">
    <property type="entry name" value="PHOSPHOENOLPYRUVATE-PROTEIN PHOSPHOTRANSFERASE"/>
    <property type="match status" value="1"/>
</dbReference>
<feature type="binding site" evidence="19">
    <location>
        <position position="343"/>
    </location>
    <ligand>
        <name>phosphoenolpyruvate</name>
        <dbReference type="ChEBI" id="CHEBI:58702"/>
    </ligand>
</feature>
<proteinExistence type="inferred from homology"/>
<keyword evidence="13 17" id="KW-0479">Metal-binding</keyword>
<protein>
    <recommendedName>
        <fullName evidence="7 17">Phosphoenolpyruvate-protein phosphotransferase</fullName>
        <ecNumber evidence="6 17">2.7.3.9</ecNumber>
    </recommendedName>
    <alternativeName>
        <fullName evidence="16 17">Phosphotransferase system, enzyme I</fullName>
    </alternativeName>
</protein>
<comment type="cofactor">
    <cofactor evidence="2 17 20">
        <name>Mg(2+)</name>
        <dbReference type="ChEBI" id="CHEBI:18420"/>
    </cofactor>
</comment>
<dbReference type="PRINTS" id="PR01736">
    <property type="entry name" value="PHPHTRNFRASE"/>
</dbReference>
<dbReference type="STRING" id="320497.A0U93_07330"/>
<evidence type="ECO:0000256" key="4">
    <source>
        <dbReference type="ARBA" id="ARBA00004496"/>
    </source>
</evidence>
<dbReference type="Pfam" id="PF00391">
    <property type="entry name" value="PEP-utilizers"/>
    <property type="match status" value="1"/>
</dbReference>
<dbReference type="InterPro" id="IPR024692">
    <property type="entry name" value="PTS_EI"/>
</dbReference>
<dbReference type="GO" id="GO:0046872">
    <property type="term" value="F:metal ion binding"/>
    <property type="evidence" value="ECO:0007669"/>
    <property type="project" value="UniProtKB-KW"/>
</dbReference>
<accession>A0A1U9KPS5</accession>
<evidence type="ECO:0000256" key="5">
    <source>
        <dbReference type="ARBA" id="ARBA00007837"/>
    </source>
</evidence>
<evidence type="ECO:0000256" key="12">
    <source>
        <dbReference type="ARBA" id="ARBA00022683"/>
    </source>
</evidence>
<dbReference type="InterPro" id="IPR015813">
    <property type="entry name" value="Pyrv/PenolPyrv_kinase-like_dom"/>
</dbReference>
<feature type="active site" description="Tele-phosphohistidine intermediate" evidence="18">
    <location>
        <position position="200"/>
    </location>
</feature>
<evidence type="ECO:0000256" key="15">
    <source>
        <dbReference type="ARBA" id="ARBA00022842"/>
    </source>
</evidence>
<dbReference type="GO" id="GO:0009401">
    <property type="term" value="P:phosphoenolpyruvate-dependent sugar phosphotransferase system"/>
    <property type="evidence" value="ECO:0007669"/>
    <property type="project" value="UniProtKB-KW"/>
</dbReference>
<dbReference type="GO" id="GO:0005737">
    <property type="term" value="C:cytoplasm"/>
    <property type="evidence" value="ECO:0007669"/>
    <property type="project" value="UniProtKB-SubCell"/>
</dbReference>
<keyword evidence="24" id="KW-0670">Pyruvate</keyword>
<dbReference type="PIRSF" id="PIRSF000732">
    <property type="entry name" value="PTS_enzyme_I"/>
    <property type="match status" value="1"/>
</dbReference>
<gene>
    <name evidence="24" type="ORF">A0U93_07330</name>
</gene>
<dbReference type="Pfam" id="PF02896">
    <property type="entry name" value="PEP-utilizers_C"/>
    <property type="match status" value="1"/>
</dbReference>
<evidence type="ECO:0000313" key="24">
    <source>
        <dbReference type="EMBL" id="AQS87778.1"/>
    </source>
</evidence>
<feature type="binding site" evidence="19">
    <location>
        <begin position="472"/>
        <end position="473"/>
    </location>
    <ligand>
        <name>phosphoenolpyruvate</name>
        <dbReference type="ChEBI" id="CHEBI:58702"/>
    </ligand>
</feature>
<evidence type="ECO:0000256" key="13">
    <source>
        <dbReference type="ARBA" id="ARBA00022723"/>
    </source>
</evidence>
<evidence type="ECO:0000256" key="9">
    <source>
        <dbReference type="ARBA" id="ARBA00022490"/>
    </source>
</evidence>
<evidence type="ECO:0000256" key="8">
    <source>
        <dbReference type="ARBA" id="ARBA00022448"/>
    </source>
</evidence>
<dbReference type="KEGG" id="nch:A0U93_07330"/>
<evidence type="ECO:0000256" key="1">
    <source>
        <dbReference type="ARBA" id="ARBA00000683"/>
    </source>
</evidence>
<evidence type="ECO:0000256" key="18">
    <source>
        <dbReference type="PIRSR" id="PIRSR000732-1"/>
    </source>
</evidence>
<evidence type="ECO:0000256" key="16">
    <source>
        <dbReference type="ARBA" id="ARBA00033235"/>
    </source>
</evidence>
<comment type="subcellular location">
    <subcellularLocation>
        <location evidence="4 17">Cytoplasm</location>
    </subcellularLocation>
</comment>
<dbReference type="AlphaFoldDB" id="A0A1U9KPS5"/>
<dbReference type="InterPro" id="IPR050499">
    <property type="entry name" value="PEP-utilizing_PTS_enzyme"/>
</dbReference>
<dbReference type="OrthoDB" id="9765468at2"/>
<dbReference type="SUPFAM" id="SSF52009">
    <property type="entry name" value="Phosphohistidine domain"/>
    <property type="match status" value="1"/>
</dbReference>
<keyword evidence="25" id="KW-1185">Reference proteome</keyword>
<dbReference type="InterPro" id="IPR040442">
    <property type="entry name" value="Pyrv_kinase-like_dom_sf"/>
</dbReference>
<evidence type="ECO:0000256" key="2">
    <source>
        <dbReference type="ARBA" id="ARBA00001946"/>
    </source>
</evidence>
<dbReference type="SUPFAM" id="SSF51621">
    <property type="entry name" value="Phosphoenolpyruvate/pyruvate domain"/>
    <property type="match status" value="1"/>
</dbReference>
<keyword evidence="15 17" id="KW-0460">Magnesium</keyword>
<evidence type="ECO:0000256" key="17">
    <source>
        <dbReference type="PIRNR" id="PIRNR000732"/>
    </source>
</evidence>
<keyword evidence="14 17" id="KW-0418">Kinase</keyword>
<comment type="function">
    <text evidence="3 17">General (non sugar-specific) component of the phosphoenolpyruvate-dependent sugar phosphotransferase system (sugar PTS). This major carbohydrate active-transport system catalyzes the phosphorylation of incoming sugar substrates concomitantly with their translocation across the cell membrane. Enzyme I transfers the phosphoryl group from phosphoenolpyruvate (PEP) to the phosphoryl carrier protein (HPr).</text>
</comment>
<evidence type="ECO:0000256" key="7">
    <source>
        <dbReference type="ARBA" id="ARBA00016544"/>
    </source>
</evidence>
<comment type="catalytic activity">
    <reaction evidence="1 17">
        <text>L-histidyl-[protein] + phosphoenolpyruvate = N(pros)-phospho-L-histidyl-[protein] + pyruvate</text>
        <dbReference type="Rhea" id="RHEA:23880"/>
        <dbReference type="Rhea" id="RHEA-COMP:9745"/>
        <dbReference type="Rhea" id="RHEA-COMP:9746"/>
        <dbReference type="ChEBI" id="CHEBI:15361"/>
        <dbReference type="ChEBI" id="CHEBI:29979"/>
        <dbReference type="ChEBI" id="CHEBI:58702"/>
        <dbReference type="ChEBI" id="CHEBI:64837"/>
        <dbReference type="EC" id="2.7.3.9"/>
    </reaction>
</comment>
<feature type="binding site" evidence="20">
    <location>
        <position position="473"/>
    </location>
    <ligand>
        <name>Mg(2+)</name>
        <dbReference type="ChEBI" id="CHEBI:18420"/>
    </ligand>
</feature>
<keyword evidence="10 17" id="KW-0762">Sugar transport</keyword>
<dbReference type="Pfam" id="PF05524">
    <property type="entry name" value="PEP-utilisers_N"/>
    <property type="match status" value="1"/>
</dbReference>
<dbReference type="InterPro" id="IPR008279">
    <property type="entry name" value="PEP-util_enz_mobile_dom"/>
</dbReference>
<evidence type="ECO:0000256" key="10">
    <source>
        <dbReference type="ARBA" id="ARBA00022597"/>
    </source>
</evidence>
<dbReference type="Proteomes" id="UP000188604">
    <property type="component" value="Chromosome"/>
</dbReference>
<evidence type="ECO:0000313" key="25">
    <source>
        <dbReference type="Proteomes" id="UP000188604"/>
    </source>
</evidence>